<dbReference type="WBParaSite" id="SPAL_0000994200.1">
    <property type="protein sequence ID" value="SPAL_0000994200.1"/>
    <property type="gene ID" value="SPAL_0000994200"/>
</dbReference>
<dbReference type="STRING" id="174720.A0A0N5BVT6"/>
<accession>A0A0N5BVT6</accession>
<dbReference type="AlphaFoldDB" id="A0A0N5BVT6"/>
<dbReference type="Gene3D" id="3.60.21.10">
    <property type="match status" value="1"/>
</dbReference>
<name>A0A0N5BVT6_STREA</name>
<protein>
    <submittedName>
        <fullName evidence="2">Jacalin-type lectin domain-containing protein</fullName>
    </submittedName>
</protein>
<evidence type="ECO:0000313" key="1">
    <source>
        <dbReference type="Proteomes" id="UP000046392"/>
    </source>
</evidence>
<evidence type="ECO:0000313" key="2">
    <source>
        <dbReference type="WBParaSite" id="SPAL_0000994200.1"/>
    </source>
</evidence>
<dbReference type="InterPro" id="IPR029052">
    <property type="entry name" value="Metallo-depent_PP-like"/>
</dbReference>
<organism evidence="1 2">
    <name type="scientific">Strongyloides papillosus</name>
    <name type="common">Intestinal threadworm</name>
    <dbReference type="NCBI Taxonomy" id="174720"/>
    <lineage>
        <taxon>Eukaryota</taxon>
        <taxon>Metazoa</taxon>
        <taxon>Ecdysozoa</taxon>
        <taxon>Nematoda</taxon>
        <taxon>Chromadorea</taxon>
        <taxon>Rhabditida</taxon>
        <taxon>Tylenchina</taxon>
        <taxon>Panagrolaimomorpha</taxon>
        <taxon>Strongyloidoidea</taxon>
        <taxon>Strongyloididae</taxon>
        <taxon>Strongyloides</taxon>
    </lineage>
</organism>
<keyword evidence="1" id="KW-1185">Reference proteome</keyword>
<dbReference type="Proteomes" id="UP000046392">
    <property type="component" value="Unplaced"/>
</dbReference>
<sequence length="99" mass="11364">MDLQMQDLLVYETETNTYMSYFVSGAGSRTDRSQKNKDKVPNDSIRFVYPDNLNIFGQLGFSRGAFIGIEIREHQAILKFYNGGGSELHKAYLYPREIS</sequence>
<reference evidence="2" key="1">
    <citation type="submission" date="2017-02" db="UniProtKB">
        <authorList>
            <consortium name="WormBaseParasite"/>
        </authorList>
    </citation>
    <scope>IDENTIFICATION</scope>
</reference>
<proteinExistence type="predicted"/>